<keyword evidence="2" id="KW-0472">Membrane</keyword>
<reference evidence="3" key="1">
    <citation type="submission" date="2022-07" db="EMBL/GenBank/DDBJ databases">
        <title>Phylogenomic reconstructions and comparative analyses of Kickxellomycotina fungi.</title>
        <authorList>
            <person name="Reynolds N.K."/>
            <person name="Stajich J.E."/>
            <person name="Barry K."/>
            <person name="Grigoriev I.V."/>
            <person name="Crous P."/>
            <person name="Smith M.E."/>
        </authorList>
    </citation>
    <scope>NUCLEOTIDE SEQUENCE</scope>
    <source>
        <strain evidence="3">RSA 567</strain>
    </source>
</reference>
<keyword evidence="2" id="KW-0812">Transmembrane</keyword>
<feature type="transmembrane region" description="Helical" evidence="2">
    <location>
        <begin position="115"/>
        <end position="136"/>
    </location>
</feature>
<keyword evidence="2" id="KW-1133">Transmembrane helix</keyword>
<protein>
    <submittedName>
        <fullName evidence="3">Uncharacterized protein</fullName>
    </submittedName>
</protein>
<evidence type="ECO:0000313" key="4">
    <source>
        <dbReference type="Proteomes" id="UP001151582"/>
    </source>
</evidence>
<name>A0A9W8B7E7_9FUNG</name>
<dbReference type="AlphaFoldDB" id="A0A9W8B7E7"/>
<accession>A0A9W8B7E7</accession>
<evidence type="ECO:0000313" key="3">
    <source>
        <dbReference type="EMBL" id="KAJ1979413.1"/>
    </source>
</evidence>
<feature type="transmembrane region" description="Helical" evidence="2">
    <location>
        <begin position="90"/>
        <end position="109"/>
    </location>
</feature>
<organism evidence="3 4">
    <name type="scientific">Dimargaris verticillata</name>
    <dbReference type="NCBI Taxonomy" id="2761393"/>
    <lineage>
        <taxon>Eukaryota</taxon>
        <taxon>Fungi</taxon>
        <taxon>Fungi incertae sedis</taxon>
        <taxon>Zoopagomycota</taxon>
        <taxon>Kickxellomycotina</taxon>
        <taxon>Dimargaritomycetes</taxon>
        <taxon>Dimargaritales</taxon>
        <taxon>Dimargaritaceae</taxon>
        <taxon>Dimargaris</taxon>
    </lineage>
</organism>
<feature type="region of interest" description="Disordered" evidence="1">
    <location>
        <begin position="193"/>
        <end position="262"/>
    </location>
</feature>
<keyword evidence="4" id="KW-1185">Reference proteome</keyword>
<evidence type="ECO:0000256" key="1">
    <source>
        <dbReference type="SAM" id="MobiDB-lite"/>
    </source>
</evidence>
<feature type="compositionally biased region" description="Polar residues" evidence="1">
    <location>
        <begin position="238"/>
        <end position="262"/>
    </location>
</feature>
<dbReference type="Proteomes" id="UP001151582">
    <property type="component" value="Unassembled WGS sequence"/>
</dbReference>
<dbReference type="EMBL" id="JANBQB010000220">
    <property type="protein sequence ID" value="KAJ1979413.1"/>
    <property type="molecule type" value="Genomic_DNA"/>
</dbReference>
<sequence>MVAFFAKAVAGLFPGHRRQPHSNADAGPACALNVYRTVSHTPSMPRSARRGSVDTEAVDVAPTADEVAQAIAEYHADIQERKRRIVYRRVAVLVLATAIYGIMLVYTLVSQGNKTSYLVGFGILLVIFYLIVFLSIRREIKRLEYELFTFQESFDPSHQPVTVIANRFDMARRATAPLNDAILPPPPPCYAEAQLQPPAYSPKPMNETQLPPMTDTGHYSPPLTPQSLLSVGVERDTISFQVPSPTATRSQPLSSSNLPPAP</sequence>
<proteinExistence type="predicted"/>
<evidence type="ECO:0000256" key="2">
    <source>
        <dbReference type="SAM" id="Phobius"/>
    </source>
</evidence>
<gene>
    <name evidence="3" type="ORF">H4R34_002837</name>
</gene>
<comment type="caution">
    <text evidence="3">The sequence shown here is derived from an EMBL/GenBank/DDBJ whole genome shotgun (WGS) entry which is preliminary data.</text>
</comment>
<dbReference type="OrthoDB" id="10267206at2759"/>